<evidence type="ECO:0000256" key="6">
    <source>
        <dbReference type="ARBA" id="ARBA00022946"/>
    </source>
</evidence>
<dbReference type="Pfam" id="PF02803">
    <property type="entry name" value="Thiolase_C"/>
    <property type="match status" value="1"/>
</dbReference>
<feature type="active site" description="Proton acceptor" evidence="10">
    <location>
        <position position="373"/>
    </location>
</feature>
<dbReference type="PROSITE" id="PS00098">
    <property type="entry name" value="THIOLASE_1"/>
    <property type="match status" value="1"/>
</dbReference>
<dbReference type="InterPro" id="IPR002155">
    <property type="entry name" value="Thiolase"/>
</dbReference>
<dbReference type="AlphaFoldDB" id="A0A1M4U3B9"/>
<dbReference type="FunFam" id="3.40.47.10:FF:000013">
    <property type="entry name" value="Acetyl-CoA acetyltransferase"/>
    <property type="match status" value="1"/>
</dbReference>
<evidence type="ECO:0000313" key="15">
    <source>
        <dbReference type="Proteomes" id="UP000184295"/>
    </source>
</evidence>
<dbReference type="OrthoDB" id="9764638at2"/>
<evidence type="ECO:0000256" key="1">
    <source>
        <dbReference type="ARBA" id="ARBA00004275"/>
    </source>
</evidence>
<evidence type="ECO:0000256" key="5">
    <source>
        <dbReference type="ARBA" id="ARBA00022832"/>
    </source>
</evidence>
<feature type="active site" description="Acyl-thioester intermediate" evidence="10">
    <location>
        <position position="91"/>
    </location>
</feature>
<keyword evidence="7" id="KW-0443">Lipid metabolism</keyword>
<keyword evidence="8" id="KW-0576">Peroxisome</keyword>
<dbReference type="InterPro" id="IPR020617">
    <property type="entry name" value="Thiolase_C"/>
</dbReference>
<dbReference type="PANTHER" id="PTHR43853">
    <property type="entry name" value="3-KETOACYL-COA THIOLASE, PEROXISOMAL"/>
    <property type="match status" value="1"/>
</dbReference>
<dbReference type="Gene3D" id="3.40.47.10">
    <property type="match status" value="1"/>
</dbReference>
<feature type="domain" description="Thiolase N-terminal" evidence="12">
    <location>
        <begin position="5"/>
        <end position="255"/>
    </location>
</feature>
<dbReference type="InterPro" id="IPR016039">
    <property type="entry name" value="Thiolase-like"/>
</dbReference>
<dbReference type="GO" id="GO:0005737">
    <property type="term" value="C:cytoplasm"/>
    <property type="evidence" value="ECO:0007669"/>
    <property type="project" value="UniProtKB-ARBA"/>
</dbReference>
<feature type="domain" description="Thiolase C-terminal" evidence="13">
    <location>
        <begin position="264"/>
        <end position="386"/>
    </location>
</feature>
<organism evidence="14 15">
    <name type="scientific">Ferrithrix thermotolerans DSM 19514</name>
    <dbReference type="NCBI Taxonomy" id="1121881"/>
    <lineage>
        <taxon>Bacteria</taxon>
        <taxon>Bacillati</taxon>
        <taxon>Actinomycetota</taxon>
        <taxon>Acidimicrobiia</taxon>
        <taxon>Acidimicrobiales</taxon>
        <taxon>Acidimicrobiaceae</taxon>
        <taxon>Ferrithrix</taxon>
    </lineage>
</organism>
<dbReference type="InterPro" id="IPR020613">
    <property type="entry name" value="Thiolase_CS"/>
</dbReference>
<sequence length="388" mass="41333">MPEAVIVATGRSAIGRAFKGSLIDVRPDDMSGYILSEVLRKIPELDPSEIEDVMWGAAIQHGEQSMNLGRNVAALAGLPDSVPGTTVNRFCSSSLQTIRMAYHAIKAGEGEVFVAGGVESVSRTSSSPFNPEDLNPRFTDKTRADFINEMYIPMGLTAENVADRYGVSRREMDEYAVLSQSRAVAAVEAGFFKEEIIPYPKADGTVIDKDDGPRPNTTLEKLAELPPAFKPDGRVTAGNACPLNDGAAAVVVMSDERAKALGIKPLARIVSSAVTGLAPEIMGVGPIEACKLALKRASMTIRDVDLVELNEAFAAQVLPVCREVGISIEDQLNLQGGAIALGHPFGMTGARIMTTLIHGLQHHDRSIGLETMCVGGGMGMAMIIERLT</sequence>
<evidence type="ECO:0000256" key="2">
    <source>
        <dbReference type="ARBA" id="ARBA00005189"/>
    </source>
</evidence>
<proteinExistence type="inferred from homology"/>
<dbReference type="RefSeq" id="WP_072788991.1">
    <property type="nucleotide sequence ID" value="NZ_FQUL01000008.1"/>
</dbReference>
<evidence type="ECO:0000256" key="7">
    <source>
        <dbReference type="ARBA" id="ARBA00023098"/>
    </source>
</evidence>
<comment type="subcellular location">
    <subcellularLocation>
        <location evidence="1">Peroxisome</location>
    </subcellularLocation>
</comment>
<feature type="active site" description="Proton acceptor" evidence="10">
    <location>
        <position position="343"/>
    </location>
</feature>
<evidence type="ECO:0000256" key="9">
    <source>
        <dbReference type="ARBA" id="ARBA00023315"/>
    </source>
</evidence>
<comment type="similarity">
    <text evidence="3 11">Belongs to the thiolase-like superfamily. Thiolase family.</text>
</comment>
<dbReference type="PANTHER" id="PTHR43853:SF8">
    <property type="entry name" value="3-KETOACYL-COA THIOLASE, PEROXISOMAL"/>
    <property type="match status" value="1"/>
</dbReference>
<dbReference type="SUPFAM" id="SSF53901">
    <property type="entry name" value="Thiolase-like"/>
    <property type="match status" value="2"/>
</dbReference>
<keyword evidence="15" id="KW-1185">Reference proteome</keyword>
<dbReference type="GO" id="GO:0006635">
    <property type="term" value="P:fatty acid beta-oxidation"/>
    <property type="evidence" value="ECO:0007669"/>
    <property type="project" value="TreeGrafter"/>
</dbReference>
<comment type="pathway">
    <text evidence="2">Lipid metabolism.</text>
</comment>
<keyword evidence="5" id="KW-0276">Fatty acid metabolism</keyword>
<keyword evidence="4 11" id="KW-0808">Transferase</keyword>
<dbReference type="InterPro" id="IPR050215">
    <property type="entry name" value="Thiolase-like_sf_Thiolase"/>
</dbReference>
<gene>
    <name evidence="14" type="ORF">SAMN02745225_00820</name>
</gene>
<dbReference type="Pfam" id="PF00108">
    <property type="entry name" value="Thiolase_N"/>
    <property type="match status" value="1"/>
</dbReference>
<evidence type="ECO:0000259" key="12">
    <source>
        <dbReference type="Pfam" id="PF00108"/>
    </source>
</evidence>
<protein>
    <submittedName>
        <fullName evidence="14">Acetyl-CoA C-acetyltransferase</fullName>
    </submittedName>
</protein>
<dbReference type="InterPro" id="IPR020616">
    <property type="entry name" value="Thiolase_N"/>
</dbReference>
<evidence type="ECO:0000256" key="4">
    <source>
        <dbReference type="ARBA" id="ARBA00022679"/>
    </source>
</evidence>
<keyword evidence="6" id="KW-0809">Transit peptide</keyword>
<dbReference type="GO" id="GO:0010124">
    <property type="term" value="P:phenylacetate catabolic process"/>
    <property type="evidence" value="ECO:0007669"/>
    <property type="project" value="TreeGrafter"/>
</dbReference>
<name>A0A1M4U3B9_9ACTN</name>
<dbReference type="InterPro" id="IPR020615">
    <property type="entry name" value="Thiolase_acyl_enz_int_AS"/>
</dbReference>
<evidence type="ECO:0000256" key="11">
    <source>
        <dbReference type="RuleBase" id="RU003557"/>
    </source>
</evidence>
<dbReference type="PIRSF" id="PIRSF000429">
    <property type="entry name" value="Ac-CoA_Ac_transf"/>
    <property type="match status" value="1"/>
</dbReference>
<dbReference type="Proteomes" id="UP000184295">
    <property type="component" value="Unassembled WGS sequence"/>
</dbReference>
<dbReference type="CDD" id="cd00751">
    <property type="entry name" value="thiolase"/>
    <property type="match status" value="1"/>
</dbReference>
<keyword evidence="9 11" id="KW-0012">Acyltransferase</keyword>
<dbReference type="NCBIfam" id="TIGR01930">
    <property type="entry name" value="AcCoA-C-Actrans"/>
    <property type="match status" value="1"/>
</dbReference>
<dbReference type="GO" id="GO:0003988">
    <property type="term" value="F:acetyl-CoA C-acyltransferase activity"/>
    <property type="evidence" value="ECO:0007669"/>
    <property type="project" value="TreeGrafter"/>
</dbReference>
<accession>A0A1M4U3B9</accession>
<evidence type="ECO:0000313" key="14">
    <source>
        <dbReference type="EMBL" id="SHE51155.1"/>
    </source>
</evidence>
<evidence type="ECO:0000256" key="10">
    <source>
        <dbReference type="PIRSR" id="PIRSR000429-1"/>
    </source>
</evidence>
<evidence type="ECO:0000259" key="13">
    <source>
        <dbReference type="Pfam" id="PF02803"/>
    </source>
</evidence>
<dbReference type="PROSITE" id="PS00737">
    <property type="entry name" value="THIOLASE_2"/>
    <property type="match status" value="1"/>
</dbReference>
<dbReference type="STRING" id="1121881.SAMN02745225_00820"/>
<evidence type="ECO:0000256" key="3">
    <source>
        <dbReference type="ARBA" id="ARBA00010982"/>
    </source>
</evidence>
<evidence type="ECO:0000256" key="8">
    <source>
        <dbReference type="ARBA" id="ARBA00023140"/>
    </source>
</evidence>
<dbReference type="EMBL" id="FQUL01000008">
    <property type="protein sequence ID" value="SHE51155.1"/>
    <property type="molecule type" value="Genomic_DNA"/>
</dbReference>
<reference evidence="15" key="1">
    <citation type="submission" date="2016-11" db="EMBL/GenBank/DDBJ databases">
        <authorList>
            <person name="Varghese N."/>
            <person name="Submissions S."/>
        </authorList>
    </citation>
    <scope>NUCLEOTIDE SEQUENCE [LARGE SCALE GENOMIC DNA]</scope>
    <source>
        <strain evidence="15">DSM 19514</strain>
    </source>
</reference>